<feature type="domain" description="Methyl-accepting transducer" evidence="11">
    <location>
        <begin position="382"/>
        <end position="639"/>
    </location>
</feature>
<dbReference type="SMART" id="SM00304">
    <property type="entry name" value="HAMP"/>
    <property type="match status" value="1"/>
</dbReference>
<dbReference type="Gene3D" id="1.10.287.950">
    <property type="entry name" value="Methyl-accepting chemotaxis protein"/>
    <property type="match status" value="1"/>
</dbReference>
<dbReference type="CDD" id="cd12914">
    <property type="entry name" value="PDC1_DGC_like"/>
    <property type="match status" value="1"/>
</dbReference>
<proteinExistence type="inferred from homology"/>
<protein>
    <submittedName>
        <fullName evidence="13">Methyl-accepting chemotaxis protein</fullName>
    </submittedName>
</protein>
<evidence type="ECO:0000256" key="9">
    <source>
        <dbReference type="PROSITE-ProRule" id="PRU00284"/>
    </source>
</evidence>
<keyword evidence="6 10" id="KW-0472">Membrane</keyword>
<evidence type="ECO:0000259" key="11">
    <source>
        <dbReference type="PROSITE" id="PS50111"/>
    </source>
</evidence>
<dbReference type="RefSeq" id="WP_224035997.1">
    <property type="nucleotide sequence ID" value="NZ_AP024849.1"/>
</dbReference>
<comment type="subcellular location">
    <subcellularLocation>
        <location evidence="1">Cell membrane</location>
        <topology evidence="1">Multi-pass membrane protein</topology>
    </subcellularLocation>
</comment>
<evidence type="ECO:0000256" key="10">
    <source>
        <dbReference type="SAM" id="Phobius"/>
    </source>
</evidence>
<comment type="similarity">
    <text evidence="8">Belongs to the methyl-accepting chemotaxis (MCP) protein family.</text>
</comment>
<dbReference type="SUPFAM" id="SSF58104">
    <property type="entry name" value="Methyl-accepting chemotaxis protein (MCP) signaling domain"/>
    <property type="match status" value="1"/>
</dbReference>
<reference evidence="14" key="1">
    <citation type="submission" date="2021-07" db="EMBL/GenBank/DDBJ databases">
        <title>Complete genome sequencing of a Clostridium isolate.</title>
        <authorList>
            <person name="Ueki A."/>
            <person name="Tonouchi A."/>
        </authorList>
    </citation>
    <scope>NUCLEOTIDE SEQUENCE [LARGE SCALE GENOMIC DNA]</scope>
    <source>
        <strain evidence="14">C5S11</strain>
    </source>
</reference>
<dbReference type="CDD" id="cd12912">
    <property type="entry name" value="PDC2_MCP_like"/>
    <property type="match status" value="1"/>
</dbReference>
<evidence type="ECO:0000313" key="14">
    <source>
        <dbReference type="Proteomes" id="UP000824633"/>
    </source>
</evidence>
<evidence type="ECO:0000256" key="1">
    <source>
        <dbReference type="ARBA" id="ARBA00004651"/>
    </source>
</evidence>
<evidence type="ECO:0000256" key="5">
    <source>
        <dbReference type="ARBA" id="ARBA00022989"/>
    </source>
</evidence>
<keyword evidence="3" id="KW-0145">Chemotaxis</keyword>
<dbReference type="Pfam" id="PF00015">
    <property type="entry name" value="MCPsignal"/>
    <property type="match status" value="1"/>
</dbReference>
<dbReference type="SMART" id="SM00283">
    <property type="entry name" value="MA"/>
    <property type="match status" value="1"/>
</dbReference>
<evidence type="ECO:0000313" key="13">
    <source>
        <dbReference type="EMBL" id="BCZ44310.1"/>
    </source>
</evidence>
<dbReference type="Proteomes" id="UP000824633">
    <property type="component" value="Chromosome"/>
</dbReference>
<keyword evidence="5 10" id="KW-1133">Transmembrane helix</keyword>
<feature type="domain" description="HAMP" evidence="12">
    <location>
        <begin position="308"/>
        <end position="363"/>
    </location>
</feature>
<dbReference type="PANTHER" id="PTHR32089:SF112">
    <property type="entry name" value="LYSOZYME-LIKE PROTEIN-RELATED"/>
    <property type="match status" value="1"/>
</dbReference>
<dbReference type="Pfam" id="PF02743">
    <property type="entry name" value="dCache_1"/>
    <property type="match status" value="1"/>
</dbReference>
<keyword evidence="2" id="KW-1003">Cell membrane</keyword>
<evidence type="ECO:0000256" key="8">
    <source>
        <dbReference type="ARBA" id="ARBA00029447"/>
    </source>
</evidence>
<evidence type="ECO:0000256" key="7">
    <source>
        <dbReference type="ARBA" id="ARBA00023224"/>
    </source>
</evidence>
<name>A0ABM7SXX7_9CLOT</name>
<sequence length="669" mass="73321">MIKKNRSSIMKMMISILIPTSVIVCMLLASSAMYFARNAMINTGRELLTETSRLGGEEVYNVLNEKLTGVGIIASIPLMHDENISLDEKFKILKENGAVQKNNNMGIVYEDGLIHFLDGSVVDIKDRDYFIEAMKGKAYISKPFISRIDNKLIVALSSPIKVGNKTIGTIVALREGNDLSNITNAIKLLKTGEAFLIDSSGTFIASKDETKINGEYNLIKSSKNEDEKKLGEISSKMIKGSNAVEKWENSTGNSYIGYAQVGDLGWSIGLIAKEEELLSGLNLMNILLIITASISIIVISITIFKVSLKISRPVKAVDNIIGEMEHGDFTHEIDQKHLDDATEIGTMSRALKNMMQKINSVLKNVKGNSKKIDAQATTLAAISEEMSASTNNIVAAIDQVAQGTTSQATDLVQISTQLNEFSSDIKMVNDNIVIINDLSSEIGVRSLDSNGELKYLTEVIENLNNNFKSFSVSLYKMINDIKKVNEMTDLISSISEQTNLLALNAAIEAARAGEFGKGFAVVADEIRKLAEMSKDSSQNIYNISQNILISTNEINDKTSLITEDINKQNEVVNKTIKTFNNISEGINIVIPKIRDAASKFGTINIKKENILARIENISAISQEVAATSEEIAASSQEIHLASDEIAVSAQNLSISTNEMDDQLKFFKLK</sequence>
<dbReference type="Gene3D" id="6.10.340.10">
    <property type="match status" value="1"/>
</dbReference>
<dbReference type="InterPro" id="IPR033479">
    <property type="entry name" value="dCache_1"/>
</dbReference>
<keyword evidence="14" id="KW-1185">Reference proteome</keyword>
<dbReference type="InterPro" id="IPR003660">
    <property type="entry name" value="HAMP_dom"/>
</dbReference>
<dbReference type="PANTHER" id="PTHR32089">
    <property type="entry name" value="METHYL-ACCEPTING CHEMOTAXIS PROTEIN MCPB"/>
    <property type="match status" value="1"/>
</dbReference>
<evidence type="ECO:0000256" key="6">
    <source>
        <dbReference type="ARBA" id="ARBA00023136"/>
    </source>
</evidence>
<dbReference type="PROSITE" id="PS50111">
    <property type="entry name" value="CHEMOTAXIS_TRANSDUC_2"/>
    <property type="match status" value="1"/>
</dbReference>
<keyword evidence="7 9" id="KW-0807">Transducer</keyword>
<dbReference type="Gene3D" id="3.30.450.20">
    <property type="entry name" value="PAS domain"/>
    <property type="match status" value="1"/>
</dbReference>
<keyword evidence="4 10" id="KW-0812">Transmembrane</keyword>
<dbReference type="EMBL" id="AP024849">
    <property type="protein sequence ID" value="BCZ44310.1"/>
    <property type="molecule type" value="Genomic_DNA"/>
</dbReference>
<evidence type="ECO:0000256" key="2">
    <source>
        <dbReference type="ARBA" id="ARBA00022475"/>
    </source>
</evidence>
<organism evidence="13 14">
    <name type="scientific">Clostridium gelidum</name>
    <dbReference type="NCBI Taxonomy" id="704125"/>
    <lineage>
        <taxon>Bacteria</taxon>
        <taxon>Bacillati</taxon>
        <taxon>Bacillota</taxon>
        <taxon>Clostridia</taxon>
        <taxon>Eubacteriales</taxon>
        <taxon>Clostridiaceae</taxon>
        <taxon>Clostridium</taxon>
    </lineage>
</organism>
<evidence type="ECO:0000259" key="12">
    <source>
        <dbReference type="PROSITE" id="PS50885"/>
    </source>
</evidence>
<dbReference type="PROSITE" id="PS50885">
    <property type="entry name" value="HAMP"/>
    <property type="match status" value="1"/>
</dbReference>
<dbReference type="InterPro" id="IPR004089">
    <property type="entry name" value="MCPsignal_dom"/>
</dbReference>
<evidence type="ECO:0000256" key="3">
    <source>
        <dbReference type="ARBA" id="ARBA00022500"/>
    </source>
</evidence>
<accession>A0ABM7SXX7</accession>
<gene>
    <name evidence="13" type="ORF">psyc5s11_03770</name>
</gene>
<evidence type="ECO:0000256" key="4">
    <source>
        <dbReference type="ARBA" id="ARBA00022692"/>
    </source>
</evidence>
<feature type="transmembrane region" description="Helical" evidence="10">
    <location>
        <begin position="283"/>
        <end position="304"/>
    </location>
</feature>